<evidence type="ECO:0000313" key="2">
    <source>
        <dbReference type="Proteomes" id="UP000249016"/>
    </source>
</evidence>
<organism evidence="1 2">
    <name type="scientific">Spirosoma telluris</name>
    <dbReference type="NCBI Taxonomy" id="2183553"/>
    <lineage>
        <taxon>Bacteria</taxon>
        <taxon>Pseudomonadati</taxon>
        <taxon>Bacteroidota</taxon>
        <taxon>Cytophagia</taxon>
        <taxon>Cytophagales</taxon>
        <taxon>Cytophagaceae</taxon>
        <taxon>Spirosoma</taxon>
    </lineage>
</organism>
<sequence length="94" mass="10653">MLFTVEKEDVVDRCHLDYLIDWTKLSQYGGFSQAQFSQAAKAWSEVVQTNDKTVESLVCPISRHSLTLFPAGLDFANNPLLREFESYSDSIDST</sequence>
<comment type="caution">
    <text evidence="1">The sequence shown here is derived from an EMBL/GenBank/DDBJ whole genome shotgun (WGS) entry which is preliminary data.</text>
</comment>
<proteinExistence type="predicted"/>
<evidence type="ECO:0000313" key="1">
    <source>
        <dbReference type="EMBL" id="RAI78277.1"/>
    </source>
</evidence>
<protein>
    <submittedName>
        <fullName evidence="1">Uncharacterized protein</fullName>
    </submittedName>
</protein>
<reference evidence="1 2" key="1">
    <citation type="submission" date="2018-06" db="EMBL/GenBank/DDBJ databases">
        <title>Spirosoma sp. HMF3257 Genome sequencing and assembly.</title>
        <authorList>
            <person name="Kang H."/>
            <person name="Cha I."/>
            <person name="Kim H."/>
            <person name="Kang J."/>
            <person name="Joh K."/>
        </authorList>
    </citation>
    <scope>NUCLEOTIDE SEQUENCE [LARGE SCALE GENOMIC DNA]</scope>
    <source>
        <strain evidence="1 2">HMF3257</strain>
    </source>
</reference>
<keyword evidence="2" id="KW-1185">Reference proteome</keyword>
<accession>A0A327NSL1</accession>
<name>A0A327NSL1_9BACT</name>
<dbReference type="AlphaFoldDB" id="A0A327NSL1"/>
<dbReference type="Proteomes" id="UP000249016">
    <property type="component" value="Unassembled WGS sequence"/>
</dbReference>
<dbReference type="RefSeq" id="WP_111349905.1">
    <property type="nucleotide sequence ID" value="NZ_QLII01000001.1"/>
</dbReference>
<gene>
    <name evidence="1" type="ORF">HMF3257_37015</name>
</gene>
<dbReference type="EMBL" id="QLII01000001">
    <property type="protein sequence ID" value="RAI78277.1"/>
    <property type="molecule type" value="Genomic_DNA"/>
</dbReference>